<dbReference type="Proteomes" id="UP000586093">
    <property type="component" value="Unassembled WGS sequence"/>
</dbReference>
<accession>A0A839HU30</accession>
<dbReference type="AlphaFoldDB" id="A0A839HU30"/>
<dbReference type="PROSITE" id="PS51257">
    <property type="entry name" value="PROKAR_LIPOPROTEIN"/>
    <property type="match status" value="1"/>
</dbReference>
<sequence>MLARRSLTLGGLAALGMTAAGCATRTPARLEADGSYCRRLGRRPRQKVACTPGSVPPASADADAKRFEPIPGALGLYVLRHRWLDAHRVVELQVDGRPVAATVPASLVRVALAPGRHSLAVEWDGQRTELSIEGAPGDVHAIELVGSSWFWGDRFVWQPSTVDDLRRRAAGTRLVADVSLR</sequence>
<evidence type="ECO:0000313" key="1">
    <source>
        <dbReference type="EMBL" id="MBB1161544.1"/>
    </source>
</evidence>
<dbReference type="EMBL" id="JACIVI010000001">
    <property type="protein sequence ID" value="MBB1161544.1"/>
    <property type="molecule type" value="Genomic_DNA"/>
</dbReference>
<proteinExistence type="predicted"/>
<reference evidence="1 2" key="1">
    <citation type="submission" date="2020-08" db="EMBL/GenBank/DDBJ databases">
        <title>Aquariorum lacteus gen. nov., sp. nov., a new member of the family Comamonadaceae, isolated from freshwater aquarium.</title>
        <authorList>
            <person name="Chun S.-J."/>
        </authorList>
    </citation>
    <scope>NUCLEOTIDE SEQUENCE [LARGE SCALE GENOMIC DNA]</scope>
    <source>
        <strain evidence="1 2">SJAQ100</strain>
    </source>
</reference>
<gene>
    <name evidence="1" type="ORF">H4F90_06065</name>
</gene>
<protein>
    <recommendedName>
        <fullName evidence="3">DUF2846 domain-containing protein</fullName>
    </recommendedName>
</protein>
<evidence type="ECO:0008006" key="3">
    <source>
        <dbReference type="Google" id="ProtNLM"/>
    </source>
</evidence>
<name>A0A839HU30_9BURK</name>
<dbReference type="RefSeq" id="WP_182662410.1">
    <property type="nucleotide sequence ID" value="NZ_JACIVI010000001.1"/>
</dbReference>
<comment type="caution">
    <text evidence="1">The sequence shown here is derived from an EMBL/GenBank/DDBJ whole genome shotgun (WGS) entry which is preliminary data.</text>
</comment>
<organism evidence="1 2">
    <name type="scientific">Aquariibacter albus</name>
    <dbReference type="NCBI Taxonomy" id="2759899"/>
    <lineage>
        <taxon>Bacteria</taxon>
        <taxon>Pseudomonadati</taxon>
        <taxon>Pseudomonadota</taxon>
        <taxon>Betaproteobacteria</taxon>
        <taxon>Burkholderiales</taxon>
        <taxon>Sphaerotilaceae</taxon>
        <taxon>Aquariibacter</taxon>
    </lineage>
</organism>
<evidence type="ECO:0000313" key="2">
    <source>
        <dbReference type="Proteomes" id="UP000586093"/>
    </source>
</evidence>
<keyword evidence="2" id="KW-1185">Reference proteome</keyword>